<dbReference type="SUPFAM" id="SSF109854">
    <property type="entry name" value="DinB/YfiT-like putative metalloenzymes"/>
    <property type="match status" value="1"/>
</dbReference>
<dbReference type="NCBIfam" id="TIGR03083">
    <property type="entry name" value="maleylpyruvate isomerase family mycothiol-dependent enzyme"/>
    <property type="match status" value="1"/>
</dbReference>
<dbReference type="Gene3D" id="1.20.120.450">
    <property type="entry name" value="dinb family like domain"/>
    <property type="match status" value="1"/>
</dbReference>
<dbReference type="InterPro" id="IPR017517">
    <property type="entry name" value="Maleyloyr_isom"/>
</dbReference>
<keyword evidence="3" id="KW-1185">Reference proteome</keyword>
<protein>
    <submittedName>
        <fullName evidence="2">Maleylpyruvate isomerase family mycothiol-dependent enzyme</fullName>
    </submittedName>
</protein>
<feature type="domain" description="Mycothiol-dependent maleylpyruvate isomerase metal-binding" evidence="1">
    <location>
        <begin position="13"/>
        <end position="148"/>
    </location>
</feature>
<dbReference type="RefSeq" id="WP_191197935.1">
    <property type="nucleotide sequence ID" value="NZ_BAAAPA010000002.1"/>
</dbReference>
<dbReference type="InterPro" id="IPR034660">
    <property type="entry name" value="DinB/YfiT-like"/>
</dbReference>
<reference evidence="2 3" key="1">
    <citation type="submission" date="2020-09" db="EMBL/GenBank/DDBJ databases">
        <title>novel species in genus Nocardioides.</title>
        <authorList>
            <person name="Zhang G."/>
        </authorList>
    </citation>
    <scope>NUCLEOTIDE SEQUENCE [LARGE SCALE GENOMIC DNA]</scope>
    <source>
        <strain evidence="2 3">19197</strain>
    </source>
</reference>
<evidence type="ECO:0000313" key="2">
    <source>
        <dbReference type="EMBL" id="MBD3913631.1"/>
    </source>
</evidence>
<dbReference type="SUPFAM" id="SSF55718">
    <property type="entry name" value="SCP-like"/>
    <property type="match status" value="1"/>
</dbReference>
<sequence length="233" mass="24923">MTDLTVLTGLIDRADAELVRTVDALAGAAYAEPSLLPGWTRAHVVAHLTLNAEALAGVLHGAHVGEPQPMYASVEGRDADIAGLADASPSALRERFLASTTLFGEALGAMGEDDWAGRFDRVPDGPTFQHADIPLMRLRELEIHHADLSAGYTPADWSDEFATVLLDAMTRFRTSTPFGIRAIDLDRSWHFGEGEGGPVVSGTAGALGWWLTGRGTGDDLTSDTNELPEMEAW</sequence>
<dbReference type="GO" id="GO:0016853">
    <property type="term" value="F:isomerase activity"/>
    <property type="evidence" value="ECO:0007669"/>
    <property type="project" value="UniProtKB-KW"/>
</dbReference>
<gene>
    <name evidence="2" type="ORF">IEZ25_03300</name>
</gene>
<name>A0ABR8MBV7_9ACTN</name>
<evidence type="ECO:0000259" key="1">
    <source>
        <dbReference type="Pfam" id="PF11716"/>
    </source>
</evidence>
<dbReference type="Proteomes" id="UP000649289">
    <property type="component" value="Unassembled WGS sequence"/>
</dbReference>
<comment type="caution">
    <text evidence="2">The sequence shown here is derived from an EMBL/GenBank/DDBJ whole genome shotgun (WGS) entry which is preliminary data.</text>
</comment>
<dbReference type="EMBL" id="JACXYY010000001">
    <property type="protein sequence ID" value="MBD3913631.1"/>
    <property type="molecule type" value="Genomic_DNA"/>
</dbReference>
<evidence type="ECO:0000313" key="3">
    <source>
        <dbReference type="Proteomes" id="UP000649289"/>
    </source>
</evidence>
<keyword evidence="2" id="KW-0413">Isomerase</keyword>
<dbReference type="InterPro" id="IPR036527">
    <property type="entry name" value="SCP2_sterol-bd_dom_sf"/>
</dbReference>
<accession>A0ABR8MBV7</accession>
<dbReference type="InterPro" id="IPR024344">
    <property type="entry name" value="MDMPI_metal-binding"/>
</dbReference>
<organism evidence="2 3">
    <name type="scientific">Nocardioides hwasunensis</name>
    <dbReference type="NCBI Taxonomy" id="397258"/>
    <lineage>
        <taxon>Bacteria</taxon>
        <taxon>Bacillati</taxon>
        <taxon>Actinomycetota</taxon>
        <taxon>Actinomycetes</taxon>
        <taxon>Propionibacteriales</taxon>
        <taxon>Nocardioidaceae</taxon>
        <taxon>Nocardioides</taxon>
    </lineage>
</organism>
<proteinExistence type="predicted"/>
<dbReference type="Pfam" id="PF11716">
    <property type="entry name" value="MDMPI_N"/>
    <property type="match status" value="1"/>
</dbReference>